<accession>A0A8K1CCQ3</accession>
<name>A0A8K1CCQ3_PYTOL</name>
<keyword evidence="3" id="KW-1185">Reference proteome</keyword>
<evidence type="ECO:0000256" key="1">
    <source>
        <dbReference type="SAM" id="Coils"/>
    </source>
</evidence>
<dbReference type="EMBL" id="SPLM01000108">
    <property type="protein sequence ID" value="TMW60936.1"/>
    <property type="molecule type" value="Genomic_DNA"/>
</dbReference>
<gene>
    <name evidence="2" type="ORF">Poli38472_000978</name>
</gene>
<keyword evidence="1" id="KW-0175">Coiled coil</keyword>
<evidence type="ECO:0000313" key="3">
    <source>
        <dbReference type="Proteomes" id="UP000794436"/>
    </source>
</evidence>
<organism evidence="2 3">
    <name type="scientific">Pythium oligandrum</name>
    <name type="common">Mycoparasitic fungus</name>
    <dbReference type="NCBI Taxonomy" id="41045"/>
    <lineage>
        <taxon>Eukaryota</taxon>
        <taxon>Sar</taxon>
        <taxon>Stramenopiles</taxon>
        <taxon>Oomycota</taxon>
        <taxon>Peronosporomycetes</taxon>
        <taxon>Pythiales</taxon>
        <taxon>Pythiaceae</taxon>
        <taxon>Pythium</taxon>
    </lineage>
</organism>
<sequence length="418" mass="47242">MPQDDMLDAALALLEAIETEEALRSLCVSSDAGLGRLNDAELASNECKSRRSAQSKKSSSTRQKEEIARLRGEITELSRVQLRLKSRHGRRFAPSSANFELVSMWAAIARRQRRFREKAEAENAKLRARIEGQFSAGQDVASLLTATIGEQTPCLEFSADLESSETRARLDHLYDGRHVAFSTACFADTTTSFRDRQIVERSENQTTIASRDGWVTPFPARQLDQAFWNILCRRSVWEDAESIMEHKCTDDTVFITYRAIATSEQVTLGTLQSKMAIRRYRSDTDSLSDYVMWYVAEPAPVDSTPDELRNLFGCEAVWYRVRESKVGSSGSLRSQFQTSARACIDCTAIPSTYRQETMEIIIKFALQEIKRDFEWTQEALEHELVILSNSMGGIDDNSLLMHGADQECEASKSKTHRI</sequence>
<dbReference type="AlphaFoldDB" id="A0A8K1CCQ3"/>
<evidence type="ECO:0000313" key="2">
    <source>
        <dbReference type="EMBL" id="TMW60936.1"/>
    </source>
</evidence>
<feature type="coiled-coil region" evidence="1">
    <location>
        <begin position="109"/>
        <end position="136"/>
    </location>
</feature>
<evidence type="ECO:0008006" key="4">
    <source>
        <dbReference type="Google" id="ProtNLM"/>
    </source>
</evidence>
<proteinExistence type="predicted"/>
<protein>
    <recommendedName>
        <fullName evidence="4">START domain-containing protein</fullName>
    </recommendedName>
</protein>
<comment type="caution">
    <text evidence="2">The sequence shown here is derived from an EMBL/GenBank/DDBJ whole genome shotgun (WGS) entry which is preliminary data.</text>
</comment>
<reference evidence="2" key="1">
    <citation type="submission" date="2019-03" db="EMBL/GenBank/DDBJ databases">
        <title>Long read genome sequence of the mycoparasitic Pythium oligandrum ATCC 38472 isolated from sugarbeet rhizosphere.</title>
        <authorList>
            <person name="Gaulin E."/>
        </authorList>
    </citation>
    <scope>NUCLEOTIDE SEQUENCE</scope>
    <source>
        <strain evidence="2">ATCC 38472_TT</strain>
    </source>
</reference>
<dbReference type="Proteomes" id="UP000794436">
    <property type="component" value="Unassembled WGS sequence"/>
</dbReference>